<sequence length="57" mass="6793">MDTKEKVFFKWQGGRYEGIIEKEYENSVLIEVNNPDDELKDKYLGRIVVSKKDIKKK</sequence>
<gene>
    <name evidence="1" type="ORF">CBF36_01510</name>
</gene>
<protein>
    <submittedName>
        <fullName evidence="1">DUF2187 domain-containing protein</fullName>
    </submittedName>
</protein>
<evidence type="ECO:0000313" key="2">
    <source>
        <dbReference type="Proteomes" id="UP000288490"/>
    </source>
</evidence>
<dbReference type="RefSeq" id="WP_125955998.1">
    <property type="nucleotide sequence ID" value="NZ_JAQEJV010000002.1"/>
</dbReference>
<keyword evidence="2" id="KW-1185">Reference proteome</keyword>
<dbReference type="Proteomes" id="UP000288490">
    <property type="component" value="Unassembled WGS sequence"/>
</dbReference>
<name>A0A429ZQ92_9ENTE</name>
<accession>A0A429ZQ92</accession>
<organism evidence="1 2">
    <name type="scientific">Vagococcus bubulae</name>
    <dbReference type="NCBI Taxonomy" id="1977868"/>
    <lineage>
        <taxon>Bacteria</taxon>
        <taxon>Bacillati</taxon>
        <taxon>Bacillota</taxon>
        <taxon>Bacilli</taxon>
        <taxon>Lactobacillales</taxon>
        <taxon>Enterococcaceae</taxon>
        <taxon>Vagococcus</taxon>
    </lineage>
</organism>
<dbReference type="EMBL" id="NGJT01000002">
    <property type="protein sequence ID" value="RST95872.1"/>
    <property type="molecule type" value="Genomic_DNA"/>
</dbReference>
<proteinExistence type="predicted"/>
<reference evidence="1 2" key="1">
    <citation type="submission" date="2017-05" db="EMBL/GenBank/DDBJ databases">
        <title>Vagococcus spp. assemblies.</title>
        <authorList>
            <person name="Gulvik C.A."/>
        </authorList>
    </citation>
    <scope>NUCLEOTIDE SEQUENCE [LARGE SCALE GENOMIC DNA]</scope>
    <source>
        <strain evidence="1 2">SS1994</strain>
    </source>
</reference>
<comment type="caution">
    <text evidence="1">The sequence shown here is derived from an EMBL/GenBank/DDBJ whole genome shotgun (WGS) entry which is preliminary data.</text>
</comment>
<dbReference type="AlphaFoldDB" id="A0A429ZQ92"/>
<evidence type="ECO:0000313" key="1">
    <source>
        <dbReference type="EMBL" id="RST95872.1"/>
    </source>
</evidence>
<dbReference type="OrthoDB" id="2326589at2"/>